<dbReference type="GO" id="GO:0005615">
    <property type="term" value="C:extracellular space"/>
    <property type="evidence" value="ECO:0007669"/>
    <property type="project" value="TreeGrafter"/>
</dbReference>
<evidence type="ECO:0000256" key="15">
    <source>
        <dbReference type="ARBA" id="ARBA00023180"/>
    </source>
</evidence>
<keyword evidence="4" id="KW-1003">Cell membrane</keyword>
<dbReference type="GO" id="GO:0043171">
    <property type="term" value="P:peptide catabolic process"/>
    <property type="evidence" value="ECO:0007669"/>
    <property type="project" value="TreeGrafter"/>
</dbReference>
<dbReference type="EMBL" id="JBAMIC010000014">
    <property type="protein sequence ID" value="KAK7096268.1"/>
    <property type="molecule type" value="Genomic_DNA"/>
</dbReference>
<dbReference type="Gene3D" id="1.10.390.10">
    <property type="entry name" value="Neutral Protease Domain 2"/>
    <property type="match status" value="1"/>
</dbReference>
<evidence type="ECO:0000256" key="17">
    <source>
        <dbReference type="PIRSR" id="PIRSR634016-3"/>
    </source>
</evidence>
<feature type="binding site" evidence="17">
    <location>
        <position position="434"/>
    </location>
    <ligand>
        <name>Zn(2+)</name>
        <dbReference type="ChEBI" id="CHEBI:29105"/>
        <note>catalytic</note>
    </ligand>
</feature>
<evidence type="ECO:0000256" key="9">
    <source>
        <dbReference type="ARBA" id="ARBA00022833"/>
    </source>
</evidence>
<feature type="domain" description="ERAP1-like C-terminal" evidence="21">
    <location>
        <begin position="678"/>
        <end position="997"/>
    </location>
</feature>
<feature type="binding site" evidence="17">
    <location>
        <position position="438"/>
    </location>
    <ligand>
        <name>Zn(2+)</name>
        <dbReference type="ChEBI" id="CHEBI:29105"/>
        <note>catalytic</note>
    </ligand>
</feature>
<dbReference type="Pfam" id="PF17900">
    <property type="entry name" value="Peptidase_M1_N"/>
    <property type="match status" value="1"/>
</dbReference>
<evidence type="ECO:0000313" key="24">
    <source>
        <dbReference type="Proteomes" id="UP001374579"/>
    </source>
</evidence>
<dbReference type="InterPro" id="IPR034016">
    <property type="entry name" value="M1_APN-typ"/>
</dbReference>
<comment type="subcellular location">
    <subcellularLocation>
        <location evidence="1">Cell membrane</location>
    </subcellularLocation>
    <subcellularLocation>
        <location evidence="2">Membrane</location>
        <topology evidence="2">Single-pass type II membrane protein</topology>
    </subcellularLocation>
</comment>
<dbReference type="Gene3D" id="1.25.50.20">
    <property type="match status" value="1"/>
</dbReference>
<protein>
    <recommendedName>
        <fullName evidence="25">Aminopeptidase</fullName>
    </recommendedName>
</protein>
<gene>
    <name evidence="23" type="ORF">V1264_005581</name>
</gene>
<dbReference type="Pfam" id="PF11838">
    <property type="entry name" value="ERAP1_C"/>
    <property type="match status" value="1"/>
</dbReference>
<accession>A0AAN9AZU9</accession>
<dbReference type="Gene3D" id="2.60.40.1730">
    <property type="entry name" value="tricorn interacting facor f3 domain"/>
    <property type="match status" value="1"/>
</dbReference>
<dbReference type="InterPro" id="IPR024571">
    <property type="entry name" value="ERAP1-like_C_dom"/>
</dbReference>
<dbReference type="GO" id="GO:0006508">
    <property type="term" value="P:proteolysis"/>
    <property type="evidence" value="ECO:0007669"/>
    <property type="project" value="UniProtKB-KW"/>
</dbReference>
<dbReference type="Pfam" id="PF01433">
    <property type="entry name" value="Peptidase_M1"/>
    <property type="match status" value="1"/>
</dbReference>
<keyword evidence="11 19" id="KW-1133">Transmembrane helix</keyword>
<evidence type="ECO:0000256" key="1">
    <source>
        <dbReference type="ARBA" id="ARBA00004236"/>
    </source>
</evidence>
<dbReference type="FunFam" id="1.10.390.10:FF:000016">
    <property type="entry name" value="Glutamyl aminopeptidase"/>
    <property type="match status" value="1"/>
</dbReference>
<dbReference type="InterPro" id="IPR042097">
    <property type="entry name" value="Aminopeptidase_N-like_N_sf"/>
</dbReference>
<dbReference type="InterPro" id="IPR027268">
    <property type="entry name" value="Peptidase_M4/M1_CTD_sf"/>
</dbReference>
<evidence type="ECO:0000256" key="11">
    <source>
        <dbReference type="ARBA" id="ARBA00022989"/>
    </source>
</evidence>
<evidence type="ECO:0008006" key="25">
    <source>
        <dbReference type="Google" id="ProtNLM"/>
    </source>
</evidence>
<feature type="domain" description="Aminopeptidase N-like N-terminal" evidence="22">
    <location>
        <begin position="130"/>
        <end position="327"/>
    </location>
</feature>
<comment type="similarity">
    <text evidence="3">Belongs to the peptidase M1 family.</text>
</comment>
<dbReference type="FunFam" id="2.60.40.1730:FF:000012">
    <property type="entry name" value="Aminopeptidase N"/>
    <property type="match status" value="1"/>
</dbReference>
<dbReference type="GO" id="GO:0005886">
    <property type="term" value="C:plasma membrane"/>
    <property type="evidence" value="ECO:0007669"/>
    <property type="project" value="UniProtKB-SubCell"/>
</dbReference>
<keyword evidence="6 19" id="KW-0812">Transmembrane</keyword>
<dbReference type="PANTHER" id="PTHR11533:SF294">
    <property type="entry name" value="THYROTROPIN-RELEASING HORMONE-DEGRADING ECTOENZYME"/>
    <property type="match status" value="1"/>
</dbReference>
<evidence type="ECO:0000259" key="22">
    <source>
        <dbReference type="Pfam" id="PF17900"/>
    </source>
</evidence>
<reference evidence="23 24" key="1">
    <citation type="submission" date="2024-02" db="EMBL/GenBank/DDBJ databases">
        <title>Chromosome-scale genome assembly of the rough periwinkle Littorina saxatilis.</title>
        <authorList>
            <person name="De Jode A."/>
            <person name="Faria R."/>
            <person name="Formenti G."/>
            <person name="Sims Y."/>
            <person name="Smith T.P."/>
            <person name="Tracey A."/>
            <person name="Wood J.M.D."/>
            <person name="Zagrodzka Z.B."/>
            <person name="Johannesson K."/>
            <person name="Butlin R.K."/>
            <person name="Leder E.H."/>
        </authorList>
    </citation>
    <scope>NUCLEOTIDE SEQUENCE [LARGE SCALE GENOMIC DNA]</scope>
    <source>
        <strain evidence="23">Snail1</strain>
        <tissue evidence="23">Muscle</tissue>
    </source>
</reference>
<feature type="transmembrane region" description="Helical" evidence="19">
    <location>
        <begin position="32"/>
        <end position="60"/>
    </location>
</feature>
<evidence type="ECO:0000256" key="3">
    <source>
        <dbReference type="ARBA" id="ARBA00010136"/>
    </source>
</evidence>
<keyword evidence="13 19" id="KW-0472">Membrane</keyword>
<evidence type="ECO:0000259" key="21">
    <source>
        <dbReference type="Pfam" id="PF11838"/>
    </source>
</evidence>
<dbReference type="FunFam" id="2.60.40.1910:FF:000006">
    <property type="entry name" value="Aminopeptidase"/>
    <property type="match status" value="1"/>
</dbReference>
<dbReference type="CDD" id="cd09601">
    <property type="entry name" value="M1_APN-Q_like"/>
    <property type="match status" value="1"/>
</dbReference>
<evidence type="ECO:0000256" key="10">
    <source>
        <dbReference type="ARBA" id="ARBA00022968"/>
    </source>
</evidence>
<dbReference type="FunFam" id="1.25.50.20:FF:000001">
    <property type="entry name" value="Aminopeptidase"/>
    <property type="match status" value="1"/>
</dbReference>
<keyword evidence="5" id="KW-0645">Protease</keyword>
<dbReference type="Gene3D" id="2.60.40.1910">
    <property type="match status" value="1"/>
</dbReference>
<dbReference type="Proteomes" id="UP001374579">
    <property type="component" value="Unassembled WGS sequence"/>
</dbReference>
<evidence type="ECO:0000256" key="12">
    <source>
        <dbReference type="ARBA" id="ARBA00023049"/>
    </source>
</evidence>
<dbReference type="InterPro" id="IPR001930">
    <property type="entry name" value="Peptidase_M1"/>
</dbReference>
<evidence type="ECO:0000256" key="8">
    <source>
        <dbReference type="ARBA" id="ARBA00022801"/>
    </source>
</evidence>
<organism evidence="23 24">
    <name type="scientific">Littorina saxatilis</name>
    <dbReference type="NCBI Taxonomy" id="31220"/>
    <lineage>
        <taxon>Eukaryota</taxon>
        <taxon>Metazoa</taxon>
        <taxon>Spiralia</taxon>
        <taxon>Lophotrochozoa</taxon>
        <taxon>Mollusca</taxon>
        <taxon>Gastropoda</taxon>
        <taxon>Caenogastropoda</taxon>
        <taxon>Littorinimorpha</taxon>
        <taxon>Littorinoidea</taxon>
        <taxon>Littorinidae</taxon>
        <taxon>Littorina</taxon>
    </lineage>
</organism>
<feature type="site" description="Transition state stabilizer" evidence="18">
    <location>
        <position position="520"/>
    </location>
</feature>
<evidence type="ECO:0000256" key="18">
    <source>
        <dbReference type="PIRSR" id="PIRSR634016-4"/>
    </source>
</evidence>
<evidence type="ECO:0000256" key="16">
    <source>
        <dbReference type="PIRSR" id="PIRSR634016-1"/>
    </source>
</evidence>
<feature type="binding site" evidence="17">
    <location>
        <position position="457"/>
    </location>
    <ligand>
        <name>Zn(2+)</name>
        <dbReference type="ChEBI" id="CHEBI:29105"/>
        <note>catalytic</note>
    </ligand>
</feature>
<name>A0AAN9AZU9_9CAEN</name>
<keyword evidence="8" id="KW-0378">Hydrolase</keyword>
<dbReference type="SUPFAM" id="SSF63737">
    <property type="entry name" value="Leukotriene A4 hydrolase N-terminal domain"/>
    <property type="match status" value="1"/>
</dbReference>
<evidence type="ECO:0000256" key="5">
    <source>
        <dbReference type="ARBA" id="ARBA00022670"/>
    </source>
</evidence>
<feature type="domain" description="Peptidase M1 membrane alanine aminopeptidase" evidence="20">
    <location>
        <begin position="362"/>
        <end position="584"/>
    </location>
</feature>
<keyword evidence="15" id="KW-0325">Glycoprotein</keyword>
<evidence type="ECO:0000256" key="7">
    <source>
        <dbReference type="ARBA" id="ARBA00022723"/>
    </source>
</evidence>
<dbReference type="InterPro" id="IPR014782">
    <property type="entry name" value="Peptidase_M1_dom"/>
</dbReference>
<dbReference type="InterPro" id="IPR045357">
    <property type="entry name" value="Aminopeptidase_N-like_N"/>
</dbReference>
<proteinExistence type="inferred from homology"/>
<evidence type="ECO:0000256" key="13">
    <source>
        <dbReference type="ARBA" id="ARBA00023136"/>
    </source>
</evidence>
<dbReference type="GO" id="GO:0008270">
    <property type="term" value="F:zinc ion binding"/>
    <property type="evidence" value="ECO:0007669"/>
    <property type="project" value="InterPro"/>
</dbReference>
<dbReference type="PANTHER" id="PTHR11533">
    <property type="entry name" value="PROTEASE M1 ZINC METALLOPROTEASE"/>
    <property type="match status" value="1"/>
</dbReference>
<comment type="cofactor">
    <cofactor evidence="17">
        <name>Zn(2+)</name>
        <dbReference type="ChEBI" id="CHEBI:29105"/>
    </cofactor>
    <text evidence="17">Binds 1 zinc ion per subunit.</text>
</comment>
<sequence>MPSERLEMNDMARFSSETNLTDGKKFPWGGCYLSTALGFVLVLLAVLIAVGVGVVVYFAAGREVVCDCRMLEVNDGVVSAAVKQQCQKLAQRGNTDICDACPRDGSKTTALATSKKAKVKDVRLPRSLEPLYYDLELQPFMYSGNVDEFSFRGYVSIVLDCREATNNVTLQANKLMIIDGTVTFSALSSTTSSVPAVTSWELDEERQFLVIHLDEEMKVGEKYVAALNFTGPLKDDLHGLYLSSYVRGDKPVYLATTQFQPTDARKAFPCFDEPAIKSRFNVTLIRPSHLTALSNMPVKDSSRTWTDQGIDWVADVFETTPKMSTYLLAFVISDFVNLNATTSNNITYRVWARPESIGQAHYALEVGVKVLTFFEDYYKIPYPLPKQDMIAIPDFSAGAMENWGLITYRETAMLYQPGVSSEGDKQRVAVIVSHELAHQWFGDLVTPSWWDDLWLNEGFASYMEYVGVDFVHPDWKMFEQFVAEDLHNVFDFDGLVTSHPIYVPVYHPDEINEIFDRISYGKGACVIAMMKHFLGPNTFTKALTNYLRERKYDAAFHNDLWAAMTKQSQMDGKNLDVKAIMDTWTLQMNYPIVTLTQIDKDNVKVTQSRYLQDPSAIDPGKYESPYDYKWDVPVTLTSSVERHFNQTHGHVHWLWKSAEEATIYLAGQLPDVSDDKGWIMGNLGQHGYYRVSYDHRNWKALCAQLSTDHQVIPPINRAQIINDAWSLAKGSYLPMEIALQTVEYLQNEMDYLPWDVATSELSYVDTMLSRTGLYGDFEKFMTSKIQAPFSKVGMNNTGATHLQSYMRSLLSSKACYYDDSSCLDNATTLFRQWMADPAKNPVDAGLKGTVYCTAIRQGGLEEWTFAYQQYKLAQVAAEEARLLTAMACSSHIWILSRYLELSMMHSEIRKQDALKVISSIARNKIGRSLAWDFFRANWPTIHSEHGGSFFALSNLIGSVTSSFNTEFDLQQLNDFMAQNPNQGSGNRAFLQAVEKARSNIAWMEQHYSTLKNWLGKLSL</sequence>
<evidence type="ECO:0000259" key="20">
    <source>
        <dbReference type="Pfam" id="PF01433"/>
    </source>
</evidence>
<keyword evidence="12" id="KW-0482">Metalloprotease</keyword>
<comment type="caution">
    <text evidence="23">The sequence shown here is derived from an EMBL/GenBank/DDBJ whole genome shotgun (WGS) entry which is preliminary data.</text>
</comment>
<keyword evidence="9 17" id="KW-0862">Zinc</keyword>
<keyword evidence="14" id="KW-1015">Disulfide bond</keyword>
<evidence type="ECO:0000256" key="6">
    <source>
        <dbReference type="ARBA" id="ARBA00022692"/>
    </source>
</evidence>
<evidence type="ECO:0000313" key="23">
    <source>
        <dbReference type="EMBL" id="KAK7096268.1"/>
    </source>
</evidence>
<dbReference type="AlphaFoldDB" id="A0AAN9AZU9"/>
<dbReference type="GO" id="GO:0070006">
    <property type="term" value="F:metalloaminopeptidase activity"/>
    <property type="evidence" value="ECO:0007669"/>
    <property type="project" value="TreeGrafter"/>
</dbReference>
<dbReference type="GO" id="GO:0042277">
    <property type="term" value="F:peptide binding"/>
    <property type="evidence" value="ECO:0007669"/>
    <property type="project" value="TreeGrafter"/>
</dbReference>
<dbReference type="SUPFAM" id="SSF55486">
    <property type="entry name" value="Metalloproteases ('zincins'), catalytic domain"/>
    <property type="match status" value="1"/>
</dbReference>
<evidence type="ECO:0000256" key="14">
    <source>
        <dbReference type="ARBA" id="ARBA00023157"/>
    </source>
</evidence>
<keyword evidence="10" id="KW-0735">Signal-anchor</keyword>
<feature type="active site" description="Proton acceptor" evidence="16">
    <location>
        <position position="435"/>
    </location>
</feature>
<dbReference type="InterPro" id="IPR050344">
    <property type="entry name" value="Peptidase_M1_aminopeptidases"/>
</dbReference>
<dbReference type="GO" id="GO:0005737">
    <property type="term" value="C:cytoplasm"/>
    <property type="evidence" value="ECO:0007669"/>
    <property type="project" value="TreeGrafter"/>
</dbReference>
<dbReference type="PRINTS" id="PR00756">
    <property type="entry name" value="ALADIPTASE"/>
</dbReference>
<evidence type="ECO:0000256" key="2">
    <source>
        <dbReference type="ARBA" id="ARBA00004606"/>
    </source>
</evidence>
<keyword evidence="24" id="KW-1185">Reference proteome</keyword>
<evidence type="ECO:0000256" key="4">
    <source>
        <dbReference type="ARBA" id="ARBA00022475"/>
    </source>
</evidence>
<keyword evidence="7 17" id="KW-0479">Metal-binding</keyword>
<evidence type="ECO:0000256" key="19">
    <source>
        <dbReference type="SAM" id="Phobius"/>
    </source>
</evidence>